<sequence>MRAETKQAKMPKTAVSTSRADRKPVVGVVTLAALAGLYWWLARANK</sequence>
<proteinExistence type="predicted"/>
<dbReference type="EMBL" id="JBHTOK010000071">
    <property type="protein sequence ID" value="MFD1441590.1"/>
    <property type="molecule type" value="Genomic_DNA"/>
</dbReference>
<evidence type="ECO:0000256" key="1">
    <source>
        <dbReference type="SAM" id="Phobius"/>
    </source>
</evidence>
<dbReference type="Proteomes" id="UP001597212">
    <property type="component" value="Unassembled WGS sequence"/>
</dbReference>
<accession>A0ABW4CYF1</accession>
<keyword evidence="1" id="KW-0812">Transmembrane</keyword>
<feature type="transmembrane region" description="Helical" evidence="1">
    <location>
        <begin position="25"/>
        <end position="42"/>
    </location>
</feature>
<gene>
    <name evidence="2" type="ORF">ACFQ5K_09420</name>
</gene>
<comment type="caution">
    <text evidence="2">The sequence shown here is derived from an EMBL/GenBank/DDBJ whole genome shotgun (WGS) entry which is preliminary data.</text>
</comment>
<dbReference type="RefSeq" id="WP_164506209.1">
    <property type="nucleotide sequence ID" value="NZ_JBHTOK010000071.1"/>
</dbReference>
<keyword evidence="1" id="KW-1133">Transmembrane helix</keyword>
<evidence type="ECO:0000313" key="3">
    <source>
        <dbReference type="Proteomes" id="UP001597212"/>
    </source>
</evidence>
<keyword evidence="3" id="KW-1185">Reference proteome</keyword>
<protein>
    <submittedName>
        <fullName evidence="2">Uncharacterized protein</fullName>
    </submittedName>
</protein>
<evidence type="ECO:0000313" key="2">
    <source>
        <dbReference type="EMBL" id="MFD1441590.1"/>
    </source>
</evidence>
<name>A0ABW4CYF1_9LACO</name>
<reference evidence="3" key="1">
    <citation type="journal article" date="2019" name="Int. J. Syst. Evol. Microbiol.">
        <title>The Global Catalogue of Microorganisms (GCM) 10K type strain sequencing project: providing services to taxonomists for standard genome sequencing and annotation.</title>
        <authorList>
            <consortium name="The Broad Institute Genomics Platform"/>
            <consortium name="The Broad Institute Genome Sequencing Center for Infectious Disease"/>
            <person name="Wu L."/>
            <person name="Ma J."/>
        </authorList>
    </citation>
    <scope>NUCLEOTIDE SEQUENCE [LARGE SCALE GENOMIC DNA]</scope>
    <source>
        <strain evidence="3">CCM 8912</strain>
    </source>
</reference>
<organism evidence="2 3">
    <name type="scientific">Lacticaseibacillus hegangensis</name>
    <dbReference type="NCBI Taxonomy" id="2486010"/>
    <lineage>
        <taxon>Bacteria</taxon>
        <taxon>Bacillati</taxon>
        <taxon>Bacillota</taxon>
        <taxon>Bacilli</taxon>
        <taxon>Lactobacillales</taxon>
        <taxon>Lactobacillaceae</taxon>
        <taxon>Lacticaseibacillus</taxon>
    </lineage>
</organism>
<keyword evidence="1" id="KW-0472">Membrane</keyword>